<dbReference type="CDD" id="cd00190">
    <property type="entry name" value="Tryp_SPc"/>
    <property type="match status" value="2"/>
</dbReference>
<dbReference type="GO" id="GO:0016020">
    <property type="term" value="C:membrane"/>
    <property type="evidence" value="ECO:0007669"/>
    <property type="project" value="UniProtKB-SubCell"/>
</dbReference>
<feature type="signal peptide" evidence="14">
    <location>
        <begin position="1"/>
        <end position="19"/>
    </location>
</feature>
<evidence type="ECO:0000256" key="8">
    <source>
        <dbReference type="ARBA" id="ARBA00023157"/>
    </source>
</evidence>
<feature type="chain" id="PRO_5006874824" description="Acrosin" evidence="14">
    <location>
        <begin position="20"/>
        <end position="1095"/>
    </location>
</feature>
<keyword evidence="14" id="KW-0732">Signal</keyword>
<proteinExistence type="inferred from homology"/>
<dbReference type="InterPro" id="IPR033116">
    <property type="entry name" value="TRYPSIN_SER"/>
</dbReference>
<dbReference type="InterPro" id="IPR043504">
    <property type="entry name" value="Peptidase_S1_PA_chymotrypsin"/>
</dbReference>
<dbReference type="AlphaFoldDB" id="A0A0V1B207"/>
<keyword evidence="11" id="KW-0378">Hydrolase</keyword>
<feature type="transmembrane region" description="Helical" evidence="13">
    <location>
        <begin position="969"/>
        <end position="993"/>
    </location>
</feature>
<dbReference type="FunFam" id="2.40.10.10:FF:000002">
    <property type="entry name" value="Transmembrane protease serine"/>
    <property type="match status" value="2"/>
</dbReference>
<evidence type="ECO:0000259" key="16">
    <source>
        <dbReference type="PROSITE" id="PS51225"/>
    </source>
</evidence>
<feature type="domain" description="Peptidase S1" evidence="15">
    <location>
        <begin position="362"/>
        <end position="601"/>
    </location>
</feature>
<dbReference type="eggNOG" id="KOG4016">
    <property type="taxonomic scope" value="Eukaryota"/>
</dbReference>
<comment type="catalytic activity">
    <reaction evidence="1">
        <text>Preferential cleavage: Arg-|-Xaa, Lys-|-Xaa.</text>
        <dbReference type="EC" id="3.4.21.10"/>
    </reaction>
</comment>
<keyword evidence="11 17" id="KW-0645">Protease</keyword>
<dbReference type="GO" id="GO:0004252">
    <property type="term" value="F:serine-type endopeptidase activity"/>
    <property type="evidence" value="ECO:0007669"/>
    <property type="project" value="InterPro"/>
</dbReference>
<evidence type="ECO:0000313" key="17">
    <source>
        <dbReference type="EMBL" id="KRY31029.1"/>
    </source>
</evidence>
<comment type="subcellular location">
    <subcellularLocation>
        <location evidence="2">Membrane</location>
        <topology evidence="2">Multi-pass membrane protein</topology>
    </subcellularLocation>
</comment>
<keyword evidence="11" id="KW-0720">Serine protease</keyword>
<dbReference type="InterPro" id="IPR009003">
    <property type="entry name" value="Peptidase_S1_PA"/>
</dbReference>
<comment type="similarity">
    <text evidence="9">Belongs to the peptidase S1 family. CLIP subfamily.</text>
</comment>
<dbReference type="Pfam" id="PF01284">
    <property type="entry name" value="MARVEL"/>
    <property type="match status" value="1"/>
</dbReference>
<dbReference type="SUPFAM" id="SSF50494">
    <property type="entry name" value="Trypsin-like serine proteases"/>
    <property type="match status" value="2"/>
</dbReference>
<dbReference type="PROSITE" id="PS51225">
    <property type="entry name" value="MARVEL"/>
    <property type="match status" value="1"/>
</dbReference>
<dbReference type="FunFam" id="2.40.10.10:FF:000068">
    <property type="entry name" value="transmembrane protease serine 2"/>
    <property type="match status" value="1"/>
</dbReference>
<evidence type="ECO:0000256" key="4">
    <source>
        <dbReference type="ARBA" id="ARBA00017161"/>
    </source>
</evidence>
<keyword evidence="5 10" id="KW-0812">Transmembrane</keyword>
<feature type="compositionally biased region" description="Polar residues" evidence="12">
    <location>
        <begin position="1069"/>
        <end position="1083"/>
    </location>
</feature>
<accession>A0A0V1B207</accession>
<reference evidence="17 18" key="1">
    <citation type="submission" date="2015-01" db="EMBL/GenBank/DDBJ databases">
        <title>Evolution of Trichinella species and genotypes.</title>
        <authorList>
            <person name="Korhonen P.K."/>
            <person name="Edoardo P."/>
            <person name="Giuseppe L.R."/>
            <person name="Gasser R.B."/>
        </authorList>
    </citation>
    <scope>NUCLEOTIDE SEQUENCE [LARGE SCALE GENOMIC DNA]</scope>
    <source>
        <strain evidence="17">ISS3</strain>
    </source>
</reference>
<feature type="region of interest" description="Disordered" evidence="12">
    <location>
        <begin position="1069"/>
        <end position="1095"/>
    </location>
</feature>
<dbReference type="eggNOG" id="KOG3627">
    <property type="taxonomic scope" value="Eukaryota"/>
</dbReference>
<dbReference type="GO" id="GO:0006508">
    <property type="term" value="P:proteolysis"/>
    <property type="evidence" value="ECO:0007669"/>
    <property type="project" value="UniProtKB-KW"/>
</dbReference>
<organism evidence="17 18">
    <name type="scientific">Trichinella spiralis</name>
    <name type="common">Trichina worm</name>
    <dbReference type="NCBI Taxonomy" id="6334"/>
    <lineage>
        <taxon>Eukaryota</taxon>
        <taxon>Metazoa</taxon>
        <taxon>Ecdysozoa</taxon>
        <taxon>Nematoda</taxon>
        <taxon>Enoplea</taxon>
        <taxon>Dorylaimia</taxon>
        <taxon>Trichinellida</taxon>
        <taxon>Trichinellidae</taxon>
        <taxon>Trichinella</taxon>
    </lineage>
</organism>
<dbReference type="InterPro" id="IPR008253">
    <property type="entry name" value="Marvel"/>
</dbReference>
<name>A0A0V1B207_TRISP</name>
<feature type="transmembrane region" description="Helical" evidence="13">
    <location>
        <begin position="895"/>
        <end position="915"/>
    </location>
</feature>
<dbReference type="Pfam" id="PF00089">
    <property type="entry name" value="Trypsin"/>
    <property type="match status" value="2"/>
</dbReference>
<dbReference type="EMBL" id="JYDH01000127">
    <property type="protein sequence ID" value="KRY31029.1"/>
    <property type="molecule type" value="Genomic_DNA"/>
</dbReference>
<dbReference type="PANTHER" id="PTHR24252">
    <property type="entry name" value="ACROSIN-RELATED"/>
    <property type="match status" value="1"/>
</dbReference>
<evidence type="ECO:0000256" key="9">
    <source>
        <dbReference type="ARBA" id="ARBA00024195"/>
    </source>
</evidence>
<dbReference type="STRING" id="6334.A0A0V1B207"/>
<evidence type="ECO:0000256" key="1">
    <source>
        <dbReference type="ARBA" id="ARBA00001656"/>
    </source>
</evidence>
<evidence type="ECO:0000256" key="5">
    <source>
        <dbReference type="ARBA" id="ARBA00022692"/>
    </source>
</evidence>
<dbReference type="SMART" id="SM00020">
    <property type="entry name" value="Tryp_SPc"/>
    <property type="match status" value="2"/>
</dbReference>
<gene>
    <name evidence="17" type="primary">SYNGR2</name>
    <name evidence="17" type="ORF">T01_8461</name>
</gene>
<feature type="transmembrane region" description="Helical" evidence="13">
    <location>
        <begin position="1013"/>
        <end position="1033"/>
    </location>
</feature>
<keyword evidence="7 10" id="KW-0472">Membrane</keyword>
<keyword evidence="8" id="KW-1015">Disulfide bond</keyword>
<sequence length="1095" mass="122945">MQMSLLSFSFLLKLNLILSEIVNSPYCGKSVHQEKLTYHKKIQNRIVGGWKAYDGSLPWMVHLTFPAEEGFSQMCGGSLISVDGKNSTSLVLTAAHCVKLGNQYKEPGDILVAIRQNHLKHARDEAIFLHVKNYVSHFFHEDSLENDIAILRLEKWVLFTKYVRPLCLPSANMRLPIGEECYAAGWGRTNVEKEEGMLKIVKVRLQMSKFCPRPFFQEKMLCAGNLGGGHDVCNGDSGGPLFCMVGDRFYLFGIVSFGYNDCSLQGASSAFVRVTSYLDWIEKTALTLKNIKINNRRNGTVSLIFLPKMQSKFSNSMMVKAHNSPFENSPSRLIAAEIINSHYCGKSVYQNKLKNLPSQNRIVGGWNSYPGSIPWMVYLVFPHDELHIQSCGGTLISIDGENRTSLVLTAAHCLMINNKYKQPGNINVAVGQYNVKRAEPEALFLSVKNYVSHFYHNTSFENDVAILKLEMPVVFTDHIRPVCLPKVNMELPSDADCYASGWGETYEEDHGYLKVVQAKLQDAFFCPKEYRSDNMICAGNLEGGHSICQGDSGGPLFCLIDDRFYQIGIASFTYVACDLPNTAAVFVRVNTYLEWIEMAGRKLSLSKIKNTKMKTYSSIYLPKIHSTVTNSLVAKAYQSPFEKSPSRLIAAMGVHAYLHKCCSGKLLRHTFVINTDVHAHLPPYMYTHTNTMNMYILTFFIFCAFAKGDIVSNDFEESSESQNLTITDEPVVVASVRFNAFDMAKETLFNQEKSKSQGLFHRVLKLEHTSQNRVLTYVNFIAAETSCSVQEKISVEEVYSKQCSPTFPRKLFDCEGTLWHYRANSSATLKRHDKLFMLFSKYIIYSMTDFSYFKGALNFGKLYVHIEMDMTGRAYGAGMAGSEINWRKAIQNPRCILRALFAIIVFGSISSRAWYKNPGGDVICLFGESNFSCTFGNGLGILSFLMCIGMIVSDIMFENISAISTRKRVVVGDLASSGIMTFLWFIAFCTLANKWSSMKLTDAMKVAASPCEAAIAFSFFSTISWAGLAFLGWKRYKEGAESAFAPTYDQDFSASPYTYPTGYAEEPYQQSTFPGSTQSTFAPTNFEAPYQPPTY</sequence>
<evidence type="ECO:0000256" key="11">
    <source>
        <dbReference type="RuleBase" id="RU363034"/>
    </source>
</evidence>
<evidence type="ECO:0000256" key="10">
    <source>
        <dbReference type="PROSITE-ProRule" id="PRU00581"/>
    </source>
</evidence>
<evidence type="ECO:0000259" key="15">
    <source>
        <dbReference type="PROSITE" id="PS50240"/>
    </source>
</evidence>
<dbReference type="Gene3D" id="2.40.10.10">
    <property type="entry name" value="Trypsin-like serine proteases"/>
    <property type="match status" value="2"/>
</dbReference>
<feature type="domain" description="Peptidase S1" evidence="15">
    <location>
        <begin position="46"/>
        <end position="286"/>
    </location>
</feature>
<evidence type="ECO:0000256" key="12">
    <source>
        <dbReference type="SAM" id="MobiDB-lite"/>
    </source>
</evidence>
<evidence type="ECO:0000256" key="2">
    <source>
        <dbReference type="ARBA" id="ARBA00004141"/>
    </source>
</evidence>
<dbReference type="PROSITE" id="PS00134">
    <property type="entry name" value="TRYPSIN_HIS"/>
    <property type="match status" value="2"/>
</dbReference>
<dbReference type="PRINTS" id="PR00722">
    <property type="entry name" value="CHYMOTRYPSIN"/>
</dbReference>
<dbReference type="PANTHER" id="PTHR24252:SF8">
    <property type="entry name" value="ACROSIN"/>
    <property type="match status" value="1"/>
</dbReference>
<comment type="caution">
    <text evidence="17">The sequence shown here is derived from an EMBL/GenBank/DDBJ whole genome shotgun (WGS) entry which is preliminary data.</text>
</comment>
<dbReference type="InterPro" id="IPR001314">
    <property type="entry name" value="Peptidase_S1A"/>
</dbReference>
<keyword evidence="6 13" id="KW-1133">Transmembrane helix</keyword>
<evidence type="ECO:0000256" key="6">
    <source>
        <dbReference type="ARBA" id="ARBA00022989"/>
    </source>
</evidence>
<evidence type="ECO:0000256" key="3">
    <source>
        <dbReference type="ARBA" id="ARBA00012050"/>
    </source>
</evidence>
<dbReference type="PROSITE" id="PS00135">
    <property type="entry name" value="TRYPSIN_SER"/>
    <property type="match status" value="2"/>
</dbReference>
<feature type="domain" description="MARVEL" evidence="16">
    <location>
        <begin position="886"/>
        <end position="1037"/>
    </location>
</feature>
<dbReference type="InterPro" id="IPR001254">
    <property type="entry name" value="Trypsin_dom"/>
</dbReference>
<feature type="transmembrane region" description="Helical" evidence="13">
    <location>
        <begin position="935"/>
        <end position="957"/>
    </location>
</feature>
<protein>
    <recommendedName>
        <fullName evidence="4">Acrosin</fullName>
        <ecNumber evidence="3">3.4.21.10</ecNumber>
    </recommendedName>
</protein>
<evidence type="ECO:0000256" key="14">
    <source>
        <dbReference type="SAM" id="SignalP"/>
    </source>
</evidence>
<dbReference type="InterPro" id="IPR018114">
    <property type="entry name" value="TRYPSIN_HIS"/>
</dbReference>
<dbReference type="Proteomes" id="UP000054776">
    <property type="component" value="Unassembled WGS sequence"/>
</dbReference>
<dbReference type="EC" id="3.4.21.10" evidence="3"/>
<evidence type="ECO:0000256" key="7">
    <source>
        <dbReference type="ARBA" id="ARBA00023136"/>
    </source>
</evidence>
<evidence type="ECO:0000313" key="18">
    <source>
        <dbReference type="Proteomes" id="UP000054776"/>
    </source>
</evidence>
<dbReference type="InParanoid" id="A0A0V1B207"/>
<dbReference type="PROSITE" id="PS50240">
    <property type="entry name" value="TRYPSIN_DOM"/>
    <property type="match status" value="2"/>
</dbReference>
<evidence type="ECO:0000256" key="13">
    <source>
        <dbReference type="SAM" id="Phobius"/>
    </source>
</evidence>
<dbReference type="OrthoDB" id="10041611at2759"/>
<keyword evidence="18" id="KW-1185">Reference proteome</keyword>